<sequence length="376" mass="40670">MSTTKRIGLIGLSAKGSWASKSHLPYLQKSPHYKITALQNSSKASAQAAVETYKLDSTVSTYDNPKALAADANVDIVAVSVNVPEHYALIKPALEAGKDVFVEWPLARNLADAEELTQLAKSKGVRTMVGLQARQSPPIVKAKEIVESGKLGQILGTTMYGHGIIFGPTIHASFLYGMDVENGANLLTIPFGHAVDALCFVLGEISSLNATLANNRPELPLMDHDGKEIRKVSKTAHDYVSITGNLVKGGVVDVTYVGGMSRTGRDFYWEITGTEGSLVFEGPQGGGHVQMHQPTLKYVGNEPEAKLEVVEVEQPDGTEQTTYLHKANHAFNVGKAWDSWAGAGQSVTAFEDALVRHRMIDAFYRSAKEGTRESYL</sequence>
<evidence type="ECO:0000313" key="4">
    <source>
        <dbReference type="Proteomes" id="UP000799324"/>
    </source>
</evidence>
<dbReference type="InterPro" id="IPR036291">
    <property type="entry name" value="NAD(P)-bd_dom_sf"/>
</dbReference>
<organism evidence="3 4">
    <name type="scientific">Lophiostoma macrostomum CBS 122681</name>
    <dbReference type="NCBI Taxonomy" id="1314788"/>
    <lineage>
        <taxon>Eukaryota</taxon>
        <taxon>Fungi</taxon>
        <taxon>Dikarya</taxon>
        <taxon>Ascomycota</taxon>
        <taxon>Pezizomycotina</taxon>
        <taxon>Dothideomycetes</taxon>
        <taxon>Pleosporomycetidae</taxon>
        <taxon>Pleosporales</taxon>
        <taxon>Lophiostomataceae</taxon>
        <taxon>Lophiostoma</taxon>
    </lineage>
</organism>
<protein>
    <submittedName>
        <fullName evidence="3">NAD-binding Rossmann fold oxidoreductase family protein</fullName>
    </submittedName>
</protein>
<dbReference type="GO" id="GO:0000166">
    <property type="term" value="F:nucleotide binding"/>
    <property type="evidence" value="ECO:0007669"/>
    <property type="project" value="InterPro"/>
</dbReference>
<dbReference type="InterPro" id="IPR000683">
    <property type="entry name" value="Gfo/Idh/MocA-like_OxRdtase_N"/>
</dbReference>
<dbReference type="Gene3D" id="3.30.360.10">
    <property type="entry name" value="Dihydrodipicolinate Reductase, domain 2"/>
    <property type="match status" value="1"/>
</dbReference>
<dbReference type="SUPFAM" id="SSF55347">
    <property type="entry name" value="Glyceraldehyde-3-phosphate dehydrogenase-like, C-terminal domain"/>
    <property type="match status" value="1"/>
</dbReference>
<dbReference type="Gene3D" id="3.40.50.720">
    <property type="entry name" value="NAD(P)-binding Rossmann-like Domain"/>
    <property type="match status" value="1"/>
</dbReference>
<reference evidence="3" key="1">
    <citation type="journal article" date="2020" name="Stud. Mycol.">
        <title>101 Dothideomycetes genomes: a test case for predicting lifestyles and emergence of pathogens.</title>
        <authorList>
            <person name="Haridas S."/>
            <person name="Albert R."/>
            <person name="Binder M."/>
            <person name="Bloem J."/>
            <person name="Labutti K."/>
            <person name="Salamov A."/>
            <person name="Andreopoulos B."/>
            <person name="Baker S."/>
            <person name="Barry K."/>
            <person name="Bills G."/>
            <person name="Bluhm B."/>
            <person name="Cannon C."/>
            <person name="Castanera R."/>
            <person name="Culley D."/>
            <person name="Daum C."/>
            <person name="Ezra D."/>
            <person name="Gonzalez J."/>
            <person name="Henrissat B."/>
            <person name="Kuo A."/>
            <person name="Liang C."/>
            <person name="Lipzen A."/>
            <person name="Lutzoni F."/>
            <person name="Magnuson J."/>
            <person name="Mondo S."/>
            <person name="Nolan M."/>
            <person name="Ohm R."/>
            <person name="Pangilinan J."/>
            <person name="Park H.-J."/>
            <person name="Ramirez L."/>
            <person name="Alfaro M."/>
            <person name="Sun H."/>
            <person name="Tritt A."/>
            <person name="Yoshinaga Y."/>
            <person name="Zwiers L.-H."/>
            <person name="Turgeon B."/>
            <person name="Goodwin S."/>
            <person name="Spatafora J."/>
            <person name="Crous P."/>
            <person name="Grigoriev I."/>
        </authorList>
    </citation>
    <scope>NUCLEOTIDE SEQUENCE</scope>
    <source>
        <strain evidence="3">CBS 122681</strain>
    </source>
</reference>
<dbReference type="InterPro" id="IPR051317">
    <property type="entry name" value="Gfo/Idh/MocA_oxidoreduct"/>
</dbReference>
<dbReference type="PANTHER" id="PTHR43708:SF1">
    <property type="entry name" value="GALACTOSE_LACTOSE METABOLISM REGULATORY PROTEIN GAL80"/>
    <property type="match status" value="1"/>
</dbReference>
<dbReference type="SUPFAM" id="SSF51735">
    <property type="entry name" value="NAD(P)-binding Rossmann-fold domains"/>
    <property type="match status" value="1"/>
</dbReference>
<dbReference type="OrthoDB" id="64915at2759"/>
<dbReference type="Pfam" id="PF01408">
    <property type="entry name" value="GFO_IDH_MocA"/>
    <property type="match status" value="1"/>
</dbReference>
<keyword evidence="4" id="KW-1185">Reference proteome</keyword>
<dbReference type="AlphaFoldDB" id="A0A6A6SSW5"/>
<feature type="domain" description="Gal80p-like C-terminal" evidence="2">
    <location>
        <begin position="137"/>
        <end position="282"/>
    </location>
</feature>
<proteinExistence type="predicted"/>
<accession>A0A6A6SSW5</accession>
<evidence type="ECO:0000259" key="2">
    <source>
        <dbReference type="Pfam" id="PF22685"/>
    </source>
</evidence>
<gene>
    <name evidence="3" type="ORF">K491DRAFT_666864</name>
</gene>
<evidence type="ECO:0000313" key="3">
    <source>
        <dbReference type="EMBL" id="KAF2650642.1"/>
    </source>
</evidence>
<dbReference type="Proteomes" id="UP000799324">
    <property type="component" value="Unassembled WGS sequence"/>
</dbReference>
<name>A0A6A6SSW5_9PLEO</name>
<dbReference type="Pfam" id="PF22685">
    <property type="entry name" value="Gal80p_C-like"/>
    <property type="match status" value="1"/>
</dbReference>
<dbReference type="InterPro" id="IPR055080">
    <property type="entry name" value="Gal80p-like_C"/>
</dbReference>
<feature type="domain" description="Gfo/Idh/MocA-like oxidoreductase N-terminal" evidence="1">
    <location>
        <begin position="6"/>
        <end position="130"/>
    </location>
</feature>
<dbReference type="EMBL" id="MU004448">
    <property type="protein sequence ID" value="KAF2650642.1"/>
    <property type="molecule type" value="Genomic_DNA"/>
</dbReference>
<evidence type="ECO:0000259" key="1">
    <source>
        <dbReference type="Pfam" id="PF01408"/>
    </source>
</evidence>
<dbReference type="PANTHER" id="PTHR43708">
    <property type="entry name" value="CONSERVED EXPRESSED OXIDOREDUCTASE (EUROFUNG)"/>
    <property type="match status" value="1"/>
</dbReference>